<dbReference type="InterPro" id="IPR000523">
    <property type="entry name" value="Mg_chelatse_chII-like_cat_dom"/>
</dbReference>
<name>A0ABS4KNN3_9CLOT</name>
<dbReference type="InterPro" id="IPR027417">
    <property type="entry name" value="P-loop_NTPase"/>
</dbReference>
<comment type="similarity">
    <text evidence="1">Belongs to the Mg-chelatase subunits D/I family. ComM subfamily.</text>
</comment>
<dbReference type="Pfam" id="PF13335">
    <property type="entry name" value="Mg_chelatase_C"/>
    <property type="match status" value="1"/>
</dbReference>
<reference evidence="3 4" key="1">
    <citation type="submission" date="2021-03" db="EMBL/GenBank/DDBJ databases">
        <title>Genomic Encyclopedia of Type Strains, Phase IV (KMG-IV): sequencing the most valuable type-strain genomes for metagenomic binning, comparative biology and taxonomic classification.</title>
        <authorList>
            <person name="Goeker M."/>
        </authorList>
    </citation>
    <scope>NUCLEOTIDE SEQUENCE [LARGE SCALE GENOMIC DNA]</scope>
    <source>
        <strain evidence="3 4">DSM 28783</strain>
    </source>
</reference>
<comment type="caution">
    <text evidence="3">The sequence shown here is derived from an EMBL/GenBank/DDBJ whole genome shotgun (WGS) entry which is preliminary data.</text>
</comment>
<dbReference type="Pfam" id="PF01078">
    <property type="entry name" value="Mg_chelatase"/>
    <property type="match status" value="1"/>
</dbReference>
<proteinExistence type="inferred from homology"/>
<dbReference type="InterPro" id="IPR004482">
    <property type="entry name" value="Mg_chelat-rel"/>
</dbReference>
<evidence type="ECO:0000256" key="1">
    <source>
        <dbReference type="ARBA" id="ARBA00006354"/>
    </source>
</evidence>
<dbReference type="RefSeq" id="WP_209700593.1">
    <property type="nucleotide sequence ID" value="NZ_JAGGLM010000001.1"/>
</dbReference>
<feature type="domain" description="AAA+ ATPase" evidence="2">
    <location>
        <begin position="209"/>
        <end position="391"/>
    </location>
</feature>
<dbReference type="Gene3D" id="3.30.230.10">
    <property type="match status" value="1"/>
</dbReference>
<dbReference type="EMBL" id="JAGGLM010000001">
    <property type="protein sequence ID" value="MBP2031647.1"/>
    <property type="molecule type" value="Genomic_DNA"/>
</dbReference>
<evidence type="ECO:0000313" key="3">
    <source>
        <dbReference type="EMBL" id="MBP2031647.1"/>
    </source>
</evidence>
<dbReference type="Proteomes" id="UP001519307">
    <property type="component" value="Unassembled WGS sequence"/>
</dbReference>
<protein>
    <submittedName>
        <fullName evidence="3">Magnesium chelatase family protein</fullName>
    </submittedName>
</protein>
<evidence type="ECO:0000313" key="4">
    <source>
        <dbReference type="Proteomes" id="UP001519307"/>
    </source>
</evidence>
<dbReference type="SUPFAM" id="SSF52540">
    <property type="entry name" value="P-loop containing nucleoside triphosphate hydrolases"/>
    <property type="match status" value="1"/>
</dbReference>
<dbReference type="SMART" id="SM00382">
    <property type="entry name" value="AAA"/>
    <property type="match status" value="1"/>
</dbReference>
<sequence>MAVMINTASLTGIEGNIISVEVNIENGLPCFNIVGLADTSVREAKDRVRAAIINSGFKFPIKKITVNLAPADIKKVGTLFDLPIALGILFDTKQITFKDFNEFLVLGELSLFGKLNRVKGVLPLTIEGFKNNIKNFIVPYDNAEECSIVKNVNCYPFDNLKQVVSFIQNRDIMTYKNKNEKTILKSKLDFSDVVGQESCKRAIEVAAAGNHNIIMIGPPGSGKTMLARRVPTILPKLSYKEALEVTKIYSAAGILNKKQSLITEPPFRNPHHTTTPIALIGGGSNLLPGEISLAHNGVLFLDEILEFKRNVLEVLRQPIEENFITISRYNGKVNYPCNFMTIMASNPCKCGNFGSNKHCICTEYERKKYISKLSGPLIDRMDIFIFVTSPSFKDFNDNSRNQSSKIMKQQVLKARKIQYERLKNSKINYNSQMDNNLIKKYCKLSINSNKLLNNIFSNYNLSARAYNRILKVSRTIADLDNSECINEEHLIEALHYRKFLNNKIV</sequence>
<dbReference type="InterPro" id="IPR045006">
    <property type="entry name" value="CHLI-like"/>
</dbReference>
<dbReference type="InterPro" id="IPR025158">
    <property type="entry name" value="Mg_chelat-rel_C"/>
</dbReference>
<accession>A0ABS4KNN3</accession>
<gene>
    <name evidence="3" type="ORF">J2Z42_000312</name>
</gene>
<dbReference type="InterPro" id="IPR014721">
    <property type="entry name" value="Ribsml_uS5_D2-typ_fold_subgr"/>
</dbReference>
<dbReference type="Gene3D" id="3.40.50.300">
    <property type="entry name" value="P-loop containing nucleotide triphosphate hydrolases"/>
    <property type="match status" value="1"/>
</dbReference>
<dbReference type="PANTHER" id="PTHR32039:SF7">
    <property type="entry name" value="COMPETENCE PROTEIN COMM"/>
    <property type="match status" value="1"/>
</dbReference>
<dbReference type="NCBIfam" id="TIGR00368">
    <property type="entry name" value="YifB family Mg chelatase-like AAA ATPase"/>
    <property type="match status" value="1"/>
</dbReference>
<dbReference type="SUPFAM" id="SSF54211">
    <property type="entry name" value="Ribosomal protein S5 domain 2-like"/>
    <property type="match status" value="1"/>
</dbReference>
<dbReference type="Pfam" id="PF13541">
    <property type="entry name" value="ChlI"/>
    <property type="match status" value="1"/>
</dbReference>
<keyword evidence="4" id="KW-1185">Reference proteome</keyword>
<dbReference type="PANTHER" id="PTHR32039">
    <property type="entry name" value="MAGNESIUM-CHELATASE SUBUNIT CHLI"/>
    <property type="match status" value="1"/>
</dbReference>
<dbReference type="InterPro" id="IPR003593">
    <property type="entry name" value="AAA+_ATPase"/>
</dbReference>
<dbReference type="InterPro" id="IPR020568">
    <property type="entry name" value="Ribosomal_Su5_D2-typ_SF"/>
</dbReference>
<evidence type="ECO:0000259" key="2">
    <source>
        <dbReference type="SMART" id="SM00382"/>
    </source>
</evidence>
<organism evidence="3 4">
    <name type="scientific">Clostridium algifaecis</name>
    <dbReference type="NCBI Taxonomy" id="1472040"/>
    <lineage>
        <taxon>Bacteria</taxon>
        <taxon>Bacillati</taxon>
        <taxon>Bacillota</taxon>
        <taxon>Clostridia</taxon>
        <taxon>Eubacteriales</taxon>
        <taxon>Clostridiaceae</taxon>
        <taxon>Clostridium</taxon>
    </lineage>
</organism>